<dbReference type="RefSeq" id="WP_273943254.1">
    <property type="nucleotide sequence ID" value="NZ_CP097263.1"/>
</dbReference>
<feature type="transmembrane region" description="Helical" evidence="1">
    <location>
        <begin position="21"/>
        <end position="42"/>
    </location>
</feature>
<feature type="transmembrane region" description="Helical" evidence="1">
    <location>
        <begin position="94"/>
        <end position="112"/>
    </location>
</feature>
<evidence type="ECO:0000256" key="1">
    <source>
        <dbReference type="SAM" id="Phobius"/>
    </source>
</evidence>
<dbReference type="Proteomes" id="UP001589810">
    <property type="component" value="Unassembled WGS sequence"/>
</dbReference>
<feature type="transmembrane region" description="Helical" evidence="1">
    <location>
        <begin position="172"/>
        <end position="193"/>
    </location>
</feature>
<organism evidence="2 3">
    <name type="scientific">Kutzneria chonburiensis</name>
    <dbReference type="NCBI Taxonomy" id="1483604"/>
    <lineage>
        <taxon>Bacteria</taxon>
        <taxon>Bacillati</taxon>
        <taxon>Actinomycetota</taxon>
        <taxon>Actinomycetes</taxon>
        <taxon>Pseudonocardiales</taxon>
        <taxon>Pseudonocardiaceae</taxon>
        <taxon>Kutzneria</taxon>
    </lineage>
</organism>
<keyword evidence="3" id="KW-1185">Reference proteome</keyword>
<dbReference type="Pfam" id="PF07077">
    <property type="entry name" value="DUF1345"/>
    <property type="match status" value="1"/>
</dbReference>
<accession>A0ABV6N1M3</accession>
<evidence type="ECO:0000313" key="3">
    <source>
        <dbReference type="Proteomes" id="UP001589810"/>
    </source>
</evidence>
<keyword evidence="1" id="KW-1133">Transmembrane helix</keyword>
<evidence type="ECO:0000313" key="2">
    <source>
        <dbReference type="EMBL" id="MFC0546192.1"/>
    </source>
</evidence>
<keyword evidence="1" id="KW-0472">Membrane</keyword>
<dbReference type="InterPro" id="IPR009781">
    <property type="entry name" value="DUF1345"/>
</dbReference>
<sequence>MLAVVVGVICTMLAGWRYGLLAGWLVGAGTFVAWLWVIIWPMSGERTSSHAVREDPGRASADALVLVAAVASLAAVGALLSANGGGAGAETVQALVSIGAVGVSWATVHTVFTTRYARLYYGDSPGGVDFNEDEPPCYTDFAYLAFTIGMTFQVSDTELKTKEIRRAALRHALLSYLFGAVIIAAMINLVAGLGK</sequence>
<dbReference type="EMBL" id="JBHLUD010000011">
    <property type="protein sequence ID" value="MFC0546192.1"/>
    <property type="molecule type" value="Genomic_DNA"/>
</dbReference>
<reference evidence="2 3" key="1">
    <citation type="submission" date="2024-09" db="EMBL/GenBank/DDBJ databases">
        <authorList>
            <person name="Sun Q."/>
            <person name="Mori K."/>
        </authorList>
    </citation>
    <scope>NUCLEOTIDE SEQUENCE [LARGE SCALE GENOMIC DNA]</scope>
    <source>
        <strain evidence="2 3">TBRC 1432</strain>
    </source>
</reference>
<comment type="caution">
    <text evidence="2">The sequence shown here is derived from an EMBL/GenBank/DDBJ whole genome shotgun (WGS) entry which is preliminary data.</text>
</comment>
<name>A0ABV6N1M3_9PSEU</name>
<feature type="transmembrane region" description="Helical" evidence="1">
    <location>
        <begin position="63"/>
        <end position="82"/>
    </location>
</feature>
<gene>
    <name evidence="2" type="ORF">ACFFH7_32070</name>
</gene>
<protein>
    <submittedName>
        <fullName evidence="2">DUF1345 domain-containing protein</fullName>
    </submittedName>
</protein>
<proteinExistence type="predicted"/>
<keyword evidence="1" id="KW-0812">Transmembrane</keyword>